<evidence type="ECO:0000313" key="1">
    <source>
        <dbReference type="EMBL" id="PVV01575.1"/>
    </source>
</evidence>
<name>A0A2T9ZAI6_9FUNG</name>
<proteinExistence type="predicted"/>
<dbReference type="EMBL" id="MBFS01000975">
    <property type="protein sequence ID" value="PVV01575.1"/>
    <property type="molecule type" value="Genomic_DNA"/>
</dbReference>
<protein>
    <submittedName>
        <fullName evidence="1">Uncharacterized protein</fullName>
    </submittedName>
</protein>
<gene>
    <name evidence="1" type="ORF">BB560_004002</name>
</gene>
<organism evidence="1 2">
    <name type="scientific">Smittium megazygosporum</name>
    <dbReference type="NCBI Taxonomy" id="133381"/>
    <lineage>
        <taxon>Eukaryota</taxon>
        <taxon>Fungi</taxon>
        <taxon>Fungi incertae sedis</taxon>
        <taxon>Zoopagomycota</taxon>
        <taxon>Kickxellomycotina</taxon>
        <taxon>Harpellomycetes</taxon>
        <taxon>Harpellales</taxon>
        <taxon>Legeriomycetaceae</taxon>
        <taxon>Smittium</taxon>
    </lineage>
</organism>
<evidence type="ECO:0000313" key="2">
    <source>
        <dbReference type="Proteomes" id="UP000245609"/>
    </source>
</evidence>
<feature type="non-terminal residue" evidence="1">
    <location>
        <position position="70"/>
    </location>
</feature>
<dbReference type="AlphaFoldDB" id="A0A2T9ZAI6"/>
<reference evidence="1 2" key="1">
    <citation type="journal article" date="2018" name="MBio">
        <title>Comparative Genomics Reveals the Core Gene Toolbox for the Fungus-Insect Symbiosis.</title>
        <authorList>
            <person name="Wang Y."/>
            <person name="Stata M."/>
            <person name="Wang W."/>
            <person name="Stajich J.E."/>
            <person name="White M.M."/>
            <person name="Moncalvo J.M."/>
        </authorList>
    </citation>
    <scope>NUCLEOTIDE SEQUENCE [LARGE SCALE GENOMIC DNA]</scope>
    <source>
        <strain evidence="1 2">SC-DP-2</strain>
    </source>
</reference>
<comment type="caution">
    <text evidence="1">The sequence shown here is derived from an EMBL/GenBank/DDBJ whole genome shotgun (WGS) entry which is preliminary data.</text>
</comment>
<sequence length="70" mass="8327">MNFLHNFNFRGPKTPFYRRSRHDQSQAAKYFFEVADRISNDDANSLFNYIFFRSHRGGSLLSEVIRDYTG</sequence>
<dbReference type="Proteomes" id="UP000245609">
    <property type="component" value="Unassembled WGS sequence"/>
</dbReference>
<keyword evidence="2" id="KW-1185">Reference proteome</keyword>
<accession>A0A2T9ZAI6</accession>